<proteinExistence type="predicted"/>
<evidence type="ECO:0000313" key="1">
    <source>
        <dbReference type="EMBL" id="GBL74700.1"/>
    </source>
</evidence>
<comment type="caution">
    <text evidence="1">The sequence shown here is derived from an EMBL/GenBank/DDBJ whole genome shotgun (WGS) entry which is preliminary data.</text>
</comment>
<dbReference type="Proteomes" id="UP000499080">
    <property type="component" value="Unassembled WGS sequence"/>
</dbReference>
<dbReference type="EMBL" id="BGPR01000006">
    <property type="protein sequence ID" value="GBL74700.1"/>
    <property type="molecule type" value="Genomic_DNA"/>
</dbReference>
<sequence>MPPLRLVPGSSIPPFPLIVTGGGGLVVRCRLWGWSIPGSKPDSTEQPPCTGPLARQIIRRESNVLSLVWCGSLERWCQLRCRPRHLTVVQNYDVRPKIALVLLQSGTLTLCAGYEFDASSDKNTNRNYAYSRQCIYHKSEREYSADIY</sequence>
<protein>
    <submittedName>
        <fullName evidence="1">Uncharacterized protein</fullName>
    </submittedName>
</protein>
<name>A0A4Y2A4U1_ARAVE</name>
<gene>
    <name evidence="1" type="ORF">AVEN_243582_1</name>
</gene>
<dbReference type="AlphaFoldDB" id="A0A4Y2A4U1"/>
<reference evidence="1 2" key="1">
    <citation type="journal article" date="2019" name="Sci. Rep.">
        <title>Orb-weaving spider Araneus ventricosus genome elucidates the spidroin gene catalogue.</title>
        <authorList>
            <person name="Kono N."/>
            <person name="Nakamura H."/>
            <person name="Ohtoshi R."/>
            <person name="Moran D.A.P."/>
            <person name="Shinohara A."/>
            <person name="Yoshida Y."/>
            <person name="Fujiwara M."/>
            <person name="Mori M."/>
            <person name="Tomita M."/>
            <person name="Arakawa K."/>
        </authorList>
    </citation>
    <scope>NUCLEOTIDE SEQUENCE [LARGE SCALE GENOMIC DNA]</scope>
</reference>
<accession>A0A4Y2A4U1</accession>
<organism evidence="1 2">
    <name type="scientific">Araneus ventricosus</name>
    <name type="common">Orbweaver spider</name>
    <name type="synonym">Epeira ventricosa</name>
    <dbReference type="NCBI Taxonomy" id="182803"/>
    <lineage>
        <taxon>Eukaryota</taxon>
        <taxon>Metazoa</taxon>
        <taxon>Ecdysozoa</taxon>
        <taxon>Arthropoda</taxon>
        <taxon>Chelicerata</taxon>
        <taxon>Arachnida</taxon>
        <taxon>Araneae</taxon>
        <taxon>Araneomorphae</taxon>
        <taxon>Entelegynae</taxon>
        <taxon>Araneoidea</taxon>
        <taxon>Araneidae</taxon>
        <taxon>Araneus</taxon>
    </lineage>
</organism>
<evidence type="ECO:0000313" key="2">
    <source>
        <dbReference type="Proteomes" id="UP000499080"/>
    </source>
</evidence>
<keyword evidence="2" id="KW-1185">Reference proteome</keyword>